<gene>
    <name evidence="1" type="ORF">LCGC14_2962620</name>
</gene>
<dbReference type="AlphaFoldDB" id="A0A0F8XZ58"/>
<comment type="caution">
    <text evidence="1">The sequence shown here is derived from an EMBL/GenBank/DDBJ whole genome shotgun (WGS) entry which is preliminary data.</text>
</comment>
<accession>A0A0F8XZ58</accession>
<sequence>MSQYNYENYKREIIDKRQGKRATVDLSTRSLRRRVSRKETQPKKVRLRRILALATKNKDQIIVLNKENNILKGRQIEIEADVKKMKEQIDKWLKDENKL</sequence>
<dbReference type="EMBL" id="LAZR01060009">
    <property type="protein sequence ID" value="KKK66585.1"/>
    <property type="molecule type" value="Genomic_DNA"/>
</dbReference>
<reference evidence="1" key="1">
    <citation type="journal article" date="2015" name="Nature">
        <title>Complex archaea that bridge the gap between prokaryotes and eukaryotes.</title>
        <authorList>
            <person name="Spang A."/>
            <person name="Saw J.H."/>
            <person name="Jorgensen S.L."/>
            <person name="Zaremba-Niedzwiedzka K."/>
            <person name="Martijn J."/>
            <person name="Lind A.E."/>
            <person name="van Eijk R."/>
            <person name="Schleper C."/>
            <person name="Guy L."/>
            <person name="Ettema T.J."/>
        </authorList>
    </citation>
    <scope>NUCLEOTIDE SEQUENCE</scope>
</reference>
<evidence type="ECO:0000313" key="1">
    <source>
        <dbReference type="EMBL" id="KKK66585.1"/>
    </source>
</evidence>
<name>A0A0F8XZ58_9ZZZZ</name>
<proteinExistence type="predicted"/>
<protein>
    <submittedName>
        <fullName evidence="1">Uncharacterized protein</fullName>
    </submittedName>
</protein>
<organism evidence="1">
    <name type="scientific">marine sediment metagenome</name>
    <dbReference type="NCBI Taxonomy" id="412755"/>
    <lineage>
        <taxon>unclassified sequences</taxon>
        <taxon>metagenomes</taxon>
        <taxon>ecological metagenomes</taxon>
    </lineage>
</organism>